<reference evidence="1 2" key="1">
    <citation type="submission" date="2021-06" db="EMBL/GenBank/DDBJ databases">
        <authorList>
            <person name="Palmer J.M."/>
        </authorList>
    </citation>
    <scope>NUCLEOTIDE SEQUENCE [LARGE SCALE GENOMIC DNA]</scope>
    <source>
        <strain evidence="1 2">XC_2019</strain>
        <tissue evidence="1">Muscle</tissue>
    </source>
</reference>
<keyword evidence="2" id="KW-1185">Reference proteome</keyword>
<organism evidence="1 2">
    <name type="scientific">Xenoophorus captivus</name>
    <dbReference type="NCBI Taxonomy" id="1517983"/>
    <lineage>
        <taxon>Eukaryota</taxon>
        <taxon>Metazoa</taxon>
        <taxon>Chordata</taxon>
        <taxon>Craniata</taxon>
        <taxon>Vertebrata</taxon>
        <taxon>Euteleostomi</taxon>
        <taxon>Actinopterygii</taxon>
        <taxon>Neopterygii</taxon>
        <taxon>Teleostei</taxon>
        <taxon>Neoteleostei</taxon>
        <taxon>Acanthomorphata</taxon>
        <taxon>Ovalentaria</taxon>
        <taxon>Atherinomorphae</taxon>
        <taxon>Cyprinodontiformes</taxon>
        <taxon>Goodeidae</taxon>
        <taxon>Xenoophorus</taxon>
    </lineage>
</organism>
<name>A0ABV0RVL2_9TELE</name>
<accession>A0ABV0RVL2</accession>
<feature type="non-terminal residue" evidence="1">
    <location>
        <position position="1"/>
    </location>
</feature>
<protein>
    <submittedName>
        <fullName evidence="1">Uncharacterized protein</fullName>
    </submittedName>
</protein>
<dbReference type="EMBL" id="JAHRIN010059346">
    <property type="protein sequence ID" value="MEQ2212024.1"/>
    <property type="molecule type" value="Genomic_DNA"/>
</dbReference>
<sequence length="66" mass="7613">DFSRSLQSEFGRMLNCLSLHYRAYLLYDRSLNATGLHRLLQNNWLLGLLNDVLSPIGSTHHLQDLT</sequence>
<evidence type="ECO:0000313" key="2">
    <source>
        <dbReference type="Proteomes" id="UP001434883"/>
    </source>
</evidence>
<gene>
    <name evidence="1" type="ORF">XENOCAPTIV_023332</name>
</gene>
<dbReference type="Proteomes" id="UP001434883">
    <property type="component" value="Unassembled WGS sequence"/>
</dbReference>
<comment type="caution">
    <text evidence="1">The sequence shown here is derived from an EMBL/GenBank/DDBJ whole genome shotgun (WGS) entry which is preliminary data.</text>
</comment>
<proteinExistence type="predicted"/>
<evidence type="ECO:0000313" key="1">
    <source>
        <dbReference type="EMBL" id="MEQ2212024.1"/>
    </source>
</evidence>